<keyword evidence="7" id="KW-0547">Nucleotide-binding</keyword>
<evidence type="ECO:0000256" key="3">
    <source>
        <dbReference type="ARBA" id="ARBA00012473"/>
    </source>
</evidence>
<dbReference type="InterPro" id="IPR003593">
    <property type="entry name" value="AAA+_ATPase"/>
</dbReference>
<keyword evidence="13" id="KW-0406">Ion transport</keyword>
<dbReference type="GO" id="GO:0046933">
    <property type="term" value="F:proton-transporting ATP synthase activity, rotational mechanism"/>
    <property type="evidence" value="ECO:0007669"/>
    <property type="project" value="TreeGrafter"/>
</dbReference>
<evidence type="ECO:0000256" key="14">
    <source>
        <dbReference type="ARBA" id="ARBA00023225"/>
    </source>
</evidence>
<evidence type="ECO:0000256" key="12">
    <source>
        <dbReference type="ARBA" id="ARBA00022967"/>
    </source>
</evidence>
<evidence type="ECO:0000256" key="7">
    <source>
        <dbReference type="ARBA" id="ARBA00022741"/>
    </source>
</evidence>
<reference evidence="18 19" key="2">
    <citation type="submission" date="2019-05" db="EMBL/GenBank/DDBJ databases">
        <title>Genome evolution of the obligate endosymbiont Buchnera aphidicola.</title>
        <authorList>
            <person name="Moran N.A."/>
        </authorList>
    </citation>
    <scope>NUCLEOTIDE SEQUENCE [LARGE SCALE GENOMIC DNA]</scope>
    <source>
        <strain evidence="18 19">Msa</strain>
    </source>
</reference>
<organism evidence="18 19">
    <name type="scientific">Buchnera aphidicola</name>
    <name type="common">Macrosiphoniella sanborni</name>
    <dbReference type="NCBI Taxonomy" id="1241865"/>
    <lineage>
        <taxon>Bacteria</taxon>
        <taxon>Pseudomonadati</taxon>
        <taxon>Pseudomonadota</taxon>
        <taxon>Gammaproteobacteria</taxon>
        <taxon>Enterobacterales</taxon>
        <taxon>Erwiniaceae</taxon>
        <taxon>Buchnera</taxon>
    </lineage>
</organism>
<dbReference type="Gene3D" id="3.40.50.12240">
    <property type="match status" value="1"/>
</dbReference>
<dbReference type="InterPro" id="IPR040627">
    <property type="entry name" value="T3SS_ATPase_C"/>
</dbReference>
<evidence type="ECO:0000256" key="16">
    <source>
        <dbReference type="ARBA" id="ARBA00037170"/>
    </source>
</evidence>
<evidence type="ECO:0000256" key="15">
    <source>
        <dbReference type="ARBA" id="ARBA00023310"/>
    </source>
</evidence>
<dbReference type="GO" id="GO:0044781">
    <property type="term" value="P:bacterial-type flagellum organization"/>
    <property type="evidence" value="ECO:0007669"/>
    <property type="project" value="UniProtKB-KW"/>
</dbReference>
<dbReference type="InterPro" id="IPR027417">
    <property type="entry name" value="P-loop_NTPase"/>
</dbReference>
<dbReference type="CDD" id="cd18117">
    <property type="entry name" value="ATP-synt_flagellum-secretory_path_III_N"/>
    <property type="match status" value="1"/>
</dbReference>
<dbReference type="SUPFAM" id="SSF52540">
    <property type="entry name" value="P-loop containing nucleoside triphosphate hydrolases"/>
    <property type="match status" value="1"/>
</dbReference>
<evidence type="ECO:0000256" key="5">
    <source>
        <dbReference type="ARBA" id="ARBA00022448"/>
    </source>
</evidence>
<dbReference type="InterPro" id="IPR005714">
    <property type="entry name" value="ATPase_T3SS_FliI/YscN"/>
</dbReference>
<dbReference type="InterPro" id="IPR000194">
    <property type="entry name" value="ATPase_F1/V1/A1_a/bsu_nucl-bd"/>
</dbReference>
<keyword evidence="10" id="KW-0067">ATP-binding</keyword>
<dbReference type="AlphaFoldDB" id="A0A4D6Y4W3"/>
<keyword evidence="11" id="KW-0653">Protein transport</keyword>
<sequence>MNLKISKFFKKLSSLGNKIDELSNIICYGKIISINGFVIQASGLKNSSIGSECFIERIIEESKRYYIIAEIIGFSGKITFLLPYEEINGILPGAYVFLKPGNKKNYLVKKIPLSTQLLGRVLDSRGEPLDQLPKIDYKYYTQIIARNSINPLHRVPITKVLDTGIRAINGLLTIGKGQKIGIFSNSGIGKSVLLGMMAKYTKADVIIIALIGERGREVKDFIENILDANSLSRSVIIAAPADVSPVLKIQSVSYAVNVAEYFFRHNKDVLLIMDSLTRYAMAEREISLSLGELPVSKGYSASLFSKIPNIIERTGIVNNTKGSITSFYTILTEGEDEQDPVAYLARAALDGHIVLSRHYSDSGHYPAIDIESSISRIMPNIINSKQYYQASYFKKLVSVYQKNRDLINIGAYVHGTDSLVDQAITMWPKLEKYLKQKMSEQCDYNSSCQDLNKIFL</sequence>
<dbReference type="Pfam" id="PF00006">
    <property type="entry name" value="ATP-synt_ab"/>
    <property type="match status" value="1"/>
</dbReference>
<keyword evidence="14" id="KW-1006">Bacterial flagellum protein export</keyword>
<dbReference type="PANTHER" id="PTHR15184">
    <property type="entry name" value="ATP SYNTHASE"/>
    <property type="match status" value="1"/>
</dbReference>
<gene>
    <name evidence="18" type="ORF">D9V74_00360</name>
</gene>
<keyword evidence="5" id="KW-0813">Transport</keyword>
<accession>A0A4D6Y4W3</accession>
<reference evidence="18 19" key="1">
    <citation type="submission" date="2018-12" db="EMBL/GenBank/DDBJ databases">
        <authorList>
            <person name="Chong R.A."/>
        </authorList>
    </citation>
    <scope>NUCLEOTIDE SEQUENCE [LARGE SCALE GENOMIC DNA]</scope>
    <source>
        <strain evidence="18 19">Msa</strain>
    </source>
</reference>
<comment type="function">
    <text evidence="16">Probable catalytic subunit of a protein translocase for flagellum-specific export, or a proton translocase involved in local circuits at the flagellum. May be involved in a specialized protein export pathway that proceeds without signal peptide cleavage.</text>
</comment>
<evidence type="ECO:0000256" key="8">
    <source>
        <dbReference type="ARBA" id="ARBA00022781"/>
    </source>
</evidence>
<dbReference type="FunFam" id="3.40.50.12240:FF:000002">
    <property type="entry name" value="Flagellum-specific ATP synthase FliI"/>
    <property type="match status" value="1"/>
</dbReference>
<dbReference type="GO" id="GO:0005524">
    <property type="term" value="F:ATP binding"/>
    <property type="evidence" value="ECO:0007669"/>
    <property type="project" value="UniProtKB-KW"/>
</dbReference>
<evidence type="ECO:0000256" key="13">
    <source>
        <dbReference type="ARBA" id="ARBA00023065"/>
    </source>
</evidence>
<evidence type="ECO:0000256" key="1">
    <source>
        <dbReference type="ARBA" id="ARBA00004496"/>
    </source>
</evidence>
<evidence type="ECO:0000256" key="2">
    <source>
        <dbReference type="ARBA" id="ARBA00008936"/>
    </source>
</evidence>
<dbReference type="GO" id="GO:0005737">
    <property type="term" value="C:cytoplasm"/>
    <property type="evidence" value="ECO:0007669"/>
    <property type="project" value="UniProtKB-SubCell"/>
</dbReference>
<name>A0A4D6Y4W3_9GAMM</name>
<dbReference type="InterPro" id="IPR050053">
    <property type="entry name" value="ATPase_alpha/beta_chains"/>
</dbReference>
<keyword evidence="12" id="KW-1278">Translocase</keyword>
<dbReference type="Pfam" id="PF18269">
    <property type="entry name" value="T3SS_ATPase_C"/>
    <property type="match status" value="1"/>
</dbReference>
<keyword evidence="15" id="KW-0066">ATP synthesis</keyword>
<evidence type="ECO:0000259" key="17">
    <source>
        <dbReference type="SMART" id="SM00382"/>
    </source>
</evidence>
<evidence type="ECO:0000256" key="9">
    <source>
        <dbReference type="ARBA" id="ARBA00022795"/>
    </source>
</evidence>
<comment type="subcellular location">
    <subcellularLocation>
        <location evidence="1">Cytoplasm</location>
    </subcellularLocation>
</comment>
<evidence type="ECO:0000256" key="11">
    <source>
        <dbReference type="ARBA" id="ARBA00022927"/>
    </source>
</evidence>
<keyword evidence="6" id="KW-0963">Cytoplasm</keyword>
<dbReference type="PANTHER" id="PTHR15184:SF81">
    <property type="entry name" value="FLAGELLUM-SPECIFIC ATP SYNTHASE"/>
    <property type="match status" value="1"/>
</dbReference>
<dbReference type="OrthoDB" id="9148544at2"/>
<dbReference type="EMBL" id="CP034864">
    <property type="protein sequence ID" value="QCI23643.1"/>
    <property type="molecule type" value="Genomic_DNA"/>
</dbReference>
<feature type="domain" description="AAA+ ATPase" evidence="17">
    <location>
        <begin position="176"/>
        <end position="384"/>
    </location>
</feature>
<dbReference type="GO" id="GO:0016887">
    <property type="term" value="F:ATP hydrolysis activity"/>
    <property type="evidence" value="ECO:0007669"/>
    <property type="project" value="InterPro"/>
</dbReference>
<dbReference type="CDD" id="cd01136">
    <property type="entry name" value="ATPase_flagellum-secretory_path_III"/>
    <property type="match status" value="1"/>
</dbReference>
<dbReference type="SMART" id="SM00382">
    <property type="entry name" value="AAA"/>
    <property type="match status" value="1"/>
</dbReference>
<protein>
    <recommendedName>
        <fullName evidence="4">Flagellum-specific ATP synthase</fullName>
        <ecNumber evidence="3">7.1.2.2</ecNumber>
    </recommendedName>
</protein>
<keyword evidence="8" id="KW-0375">Hydrogen ion transport</keyword>
<dbReference type="NCBIfam" id="TIGR01026">
    <property type="entry name" value="fliI_yscN"/>
    <property type="match status" value="1"/>
</dbReference>
<evidence type="ECO:0000256" key="6">
    <source>
        <dbReference type="ARBA" id="ARBA00022490"/>
    </source>
</evidence>
<evidence type="ECO:0000256" key="10">
    <source>
        <dbReference type="ARBA" id="ARBA00022840"/>
    </source>
</evidence>
<proteinExistence type="inferred from homology"/>
<dbReference type="EC" id="7.1.2.2" evidence="3"/>
<evidence type="ECO:0000313" key="19">
    <source>
        <dbReference type="Proteomes" id="UP000298745"/>
    </source>
</evidence>
<evidence type="ECO:0000256" key="4">
    <source>
        <dbReference type="ARBA" id="ARBA00020580"/>
    </source>
</evidence>
<dbReference type="GO" id="GO:0030257">
    <property type="term" value="C:type III protein secretion system complex"/>
    <property type="evidence" value="ECO:0007669"/>
    <property type="project" value="InterPro"/>
</dbReference>
<dbReference type="Proteomes" id="UP000298745">
    <property type="component" value="Chromosome"/>
</dbReference>
<evidence type="ECO:0000313" key="18">
    <source>
        <dbReference type="EMBL" id="QCI23643.1"/>
    </source>
</evidence>
<comment type="similarity">
    <text evidence="2">Belongs to the ATPase alpha/beta chains family.</text>
</comment>
<dbReference type="GO" id="GO:0030254">
    <property type="term" value="P:protein secretion by the type III secretion system"/>
    <property type="evidence" value="ECO:0007669"/>
    <property type="project" value="InterPro"/>
</dbReference>
<keyword evidence="9" id="KW-1005">Bacterial flagellum biogenesis</keyword>